<keyword evidence="4" id="KW-1185">Reference proteome</keyword>
<gene>
    <name evidence="2" type="ORF">JXQ802_LOCUS46592</name>
    <name evidence="1" type="ORF">PYM288_LOCUS30816</name>
</gene>
<dbReference type="Proteomes" id="UP000663870">
    <property type="component" value="Unassembled WGS sequence"/>
</dbReference>
<dbReference type="EMBL" id="CAJNOL010004269">
    <property type="protein sequence ID" value="CAF1584610.1"/>
    <property type="molecule type" value="Genomic_DNA"/>
</dbReference>
<evidence type="ECO:0000313" key="4">
    <source>
        <dbReference type="Proteomes" id="UP000663870"/>
    </source>
</evidence>
<evidence type="ECO:0008006" key="5">
    <source>
        <dbReference type="Google" id="ProtNLM"/>
    </source>
</evidence>
<evidence type="ECO:0000313" key="1">
    <source>
        <dbReference type="EMBL" id="CAF1319067.1"/>
    </source>
</evidence>
<dbReference type="EMBL" id="CAJNOH010002987">
    <property type="protein sequence ID" value="CAF1319067.1"/>
    <property type="molecule type" value="Genomic_DNA"/>
</dbReference>
<comment type="caution">
    <text evidence="1">The sequence shown here is derived from an EMBL/GenBank/DDBJ whole genome shotgun (WGS) entry which is preliminary data.</text>
</comment>
<reference evidence="1" key="1">
    <citation type="submission" date="2021-02" db="EMBL/GenBank/DDBJ databases">
        <authorList>
            <person name="Nowell W R."/>
        </authorList>
    </citation>
    <scope>NUCLEOTIDE SEQUENCE</scope>
</reference>
<organism evidence="1 3">
    <name type="scientific">Rotaria sordida</name>
    <dbReference type="NCBI Taxonomy" id="392033"/>
    <lineage>
        <taxon>Eukaryota</taxon>
        <taxon>Metazoa</taxon>
        <taxon>Spiralia</taxon>
        <taxon>Gnathifera</taxon>
        <taxon>Rotifera</taxon>
        <taxon>Eurotatoria</taxon>
        <taxon>Bdelloidea</taxon>
        <taxon>Philodinida</taxon>
        <taxon>Philodinidae</taxon>
        <taxon>Rotaria</taxon>
    </lineage>
</organism>
<accession>A0A815F1S3</accession>
<evidence type="ECO:0000313" key="2">
    <source>
        <dbReference type="EMBL" id="CAF1584610.1"/>
    </source>
</evidence>
<dbReference type="AlphaFoldDB" id="A0A815F1S3"/>
<dbReference type="SUPFAM" id="SSF52540">
    <property type="entry name" value="P-loop containing nucleoside triphosphate hydrolases"/>
    <property type="match status" value="1"/>
</dbReference>
<name>A0A815F1S3_9BILA</name>
<dbReference type="Proteomes" id="UP000663854">
    <property type="component" value="Unassembled WGS sequence"/>
</dbReference>
<protein>
    <recommendedName>
        <fullName evidence="5">DNA helicase</fullName>
    </recommendedName>
</protein>
<dbReference type="CDD" id="cd18809">
    <property type="entry name" value="SF1_C_RecD"/>
    <property type="match status" value="1"/>
</dbReference>
<sequence length="454" mass="51476">MLSIVNEIITNTYSALTVTHEQRYVHDALQAIDNTDRFALLNRRTRSLGENNYGVIHDVHTFVVAREHYTTMIKEWKRDIEARRDETRNYLILGQDTLEVRDDETRIEIVGIEIPTSLIKTKVATAPPVTATNAVLFLTKQDIVKQFTLNIQQKYAFMIAYTGTIDNQLLMCIPGCGGTGKSQLIRAITKAVLNKTMEMGLAPIVYIAQDYIQGKTVDDIRLRQAILELPNNKTEHLPGYLPLVPEMPVLLTENVASEIGLPNGTRGILRQFVYDESPEDVRYHDQNFPPNTKFITQPKYALVEFPDCKLDEKLAQLSSKIVSIAVSEQTFLFDAKELLPENVAKAAKINTKTTKLTLKRKALLLIPAYSMTTYKSQGQTLGEIIVELVMPPGPIELASVYVPLSRVKRLDDLLIIRSFEFAILQVKPSTVQIEELKRLDRIAQDTRKRFQFTV</sequence>
<dbReference type="InterPro" id="IPR027417">
    <property type="entry name" value="P-loop_NTPase"/>
</dbReference>
<evidence type="ECO:0000313" key="3">
    <source>
        <dbReference type="Proteomes" id="UP000663854"/>
    </source>
</evidence>
<proteinExistence type="predicted"/>